<evidence type="ECO:0000256" key="13">
    <source>
        <dbReference type="SAM" id="SignalP"/>
    </source>
</evidence>
<comment type="similarity">
    <text evidence="9 11">Belongs to the TonB-dependent receptor family.</text>
</comment>
<dbReference type="EMBL" id="JACGXS010000001">
    <property type="protein sequence ID" value="MBA8680927.1"/>
    <property type="molecule type" value="Genomic_DNA"/>
</dbReference>
<evidence type="ECO:0000313" key="16">
    <source>
        <dbReference type="EMBL" id="MBA8680927.1"/>
    </source>
</evidence>
<organism evidence="16 17">
    <name type="scientific">Stenotrophomonas tumulicola</name>
    <dbReference type="NCBI Taxonomy" id="1685415"/>
    <lineage>
        <taxon>Bacteria</taxon>
        <taxon>Pseudomonadati</taxon>
        <taxon>Pseudomonadota</taxon>
        <taxon>Gammaproteobacteria</taxon>
        <taxon>Lysobacterales</taxon>
        <taxon>Lysobacteraceae</taxon>
        <taxon>Stenotrophomonas</taxon>
    </lineage>
</organism>
<feature type="domain" description="TonB-dependent receptor-like beta-barrel" evidence="14">
    <location>
        <begin position="349"/>
        <end position="813"/>
    </location>
</feature>
<evidence type="ECO:0000256" key="7">
    <source>
        <dbReference type="ARBA" id="ARBA00023136"/>
    </source>
</evidence>
<name>A0A7W3FJW0_9GAMM</name>
<reference evidence="16 17" key="1">
    <citation type="submission" date="2020-08" db="EMBL/GenBank/DDBJ databases">
        <title>Stenotrophomonas tumulicola JCM 30961.</title>
        <authorList>
            <person name="Deng Y."/>
        </authorList>
    </citation>
    <scope>NUCLEOTIDE SEQUENCE [LARGE SCALE GENOMIC DNA]</scope>
    <source>
        <strain evidence="16 17">JCM 30961</strain>
    </source>
</reference>
<feature type="compositionally biased region" description="Basic and acidic residues" evidence="12">
    <location>
        <begin position="277"/>
        <end position="286"/>
    </location>
</feature>
<keyword evidence="7 9" id="KW-0472">Membrane</keyword>
<dbReference type="PANTHER" id="PTHR47234:SF3">
    <property type="entry name" value="SECRETIN_TONB SHORT N-TERMINAL DOMAIN-CONTAINING PROTEIN"/>
    <property type="match status" value="1"/>
</dbReference>
<evidence type="ECO:0000256" key="8">
    <source>
        <dbReference type="ARBA" id="ARBA00023237"/>
    </source>
</evidence>
<protein>
    <submittedName>
        <fullName evidence="16">TonB-dependent receptor</fullName>
    </submittedName>
</protein>
<evidence type="ECO:0000256" key="10">
    <source>
        <dbReference type="PROSITE-ProRule" id="PRU10143"/>
    </source>
</evidence>
<accession>A0A7W3FJW0</accession>
<proteinExistence type="inferred from homology"/>
<dbReference type="PANTHER" id="PTHR47234">
    <property type="match status" value="1"/>
</dbReference>
<dbReference type="SUPFAM" id="SSF56935">
    <property type="entry name" value="Porins"/>
    <property type="match status" value="1"/>
</dbReference>
<dbReference type="InterPro" id="IPR010916">
    <property type="entry name" value="TonB_box_CS"/>
</dbReference>
<dbReference type="InterPro" id="IPR036942">
    <property type="entry name" value="Beta-barrel_TonB_sf"/>
</dbReference>
<sequence>MPHPPRRHPLPATLFSILVLPFAATAAGGPDADASADAAGHAATLDTVTVTGTRATGRTVRESAAPIDIISAEDIRAANATSLLDVLNTTVPSFNLPLETGDLNSMVRAGQLRGLNASHVLVLIDGKRRHSTALLGAGGFGGASPADLALIPTGAIERIEVLRDGASAIYGSDAIAGVINVVTNKRREGGNVSYRDGQYFAGDGRARVIQADAGFGIGDGGYLHLAAQIDDQEATDYTSPARDSFLYYFPRDAAGNPVRPGGNQASNPTLPAGATADPREATRDNHAWQNRGIRAFRTKTATANASLPLGATTEAYGLLTLAKRDAWAPQNFRQPLRNEVVRAIHPDGFAPTEHLDEEDGAFTVGVRGQLGEWDWDLSSGHGRDTIDINLHDSINPTYGVDSQTDFYIGRLRYSAWTHNLDLRRRLQTGWLAAPLEFSAGAEYRDEGYRIGAGDLQSYTHGGQPVLDGPYAGTVLGAGLGGAQALPGFRPEDEVDVSRNSSAVYAGVAADVGTRWRIDLAARHERYSDFGSETTGRLSTRFEINPRVALRGTISNGFQAPSLAAQAYRNTSNGNFFTDHVVQAGSPQAVALGAQPLRPETSRSVSLGIVAEPWIGTSLTVDAYRIDVDDRIALSTTFREGLYPGTGALVTSVGLGAQDGVRYFINAADTRTEGVEATLEGRFDLGRGGNLRWTLATSHTRAEITGLADTPAVLAAYDVPVFSQGSQNELLYKAPKSRQVLGLDWTLGRWRAGLRQSHYGTIQRYGSPTTVATSGPYAGQAEIAYDIGGIWITDVQLGATLVGGWDVAVNANNIFDRKVTRLPEPLLAANEYYRYANGGPIDGSGGAWSATLRYRW</sequence>
<evidence type="ECO:0000256" key="3">
    <source>
        <dbReference type="ARBA" id="ARBA00022452"/>
    </source>
</evidence>
<feature type="domain" description="TonB-dependent receptor plug" evidence="15">
    <location>
        <begin position="60"/>
        <end position="178"/>
    </location>
</feature>
<comment type="caution">
    <text evidence="16">The sequence shown here is derived from an EMBL/GenBank/DDBJ whole genome shotgun (WGS) entry which is preliminary data.</text>
</comment>
<keyword evidence="16" id="KW-0675">Receptor</keyword>
<dbReference type="CDD" id="cd01347">
    <property type="entry name" value="ligand_gated_channel"/>
    <property type="match status" value="1"/>
</dbReference>
<evidence type="ECO:0000256" key="1">
    <source>
        <dbReference type="ARBA" id="ARBA00004571"/>
    </source>
</evidence>
<keyword evidence="8 9" id="KW-0998">Cell outer membrane</keyword>
<evidence type="ECO:0000259" key="14">
    <source>
        <dbReference type="Pfam" id="PF00593"/>
    </source>
</evidence>
<dbReference type="InterPro" id="IPR039426">
    <property type="entry name" value="TonB-dep_rcpt-like"/>
</dbReference>
<feature type="chain" id="PRO_5031047208" evidence="13">
    <location>
        <begin position="27"/>
        <end position="855"/>
    </location>
</feature>
<keyword evidence="17" id="KW-1185">Reference proteome</keyword>
<feature type="region of interest" description="Disordered" evidence="12">
    <location>
        <begin position="256"/>
        <end position="290"/>
    </location>
</feature>
<keyword evidence="5 13" id="KW-0732">Signal</keyword>
<comment type="subcellular location">
    <subcellularLocation>
        <location evidence="1 9">Cell outer membrane</location>
        <topology evidence="1 9">Multi-pass membrane protein</topology>
    </subcellularLocation>
</comment>
<evidence type="ECO:0000256" key="9">
    <source>
        <dbReference type="PROSITE-ProRule" id="PRU01360"/>
    </source>
</evidence>
<dbReference type="PROSITE" id="PS52016">
    <property type="entry name" value="TONB_DEPENDENT_REC_3"/>
    <property type="match status" value="1"/>
</dbReference>
<dbReference type="Gene3D" id="2.40.170.20">
    <property type="entry name" value="TonB-dependent receptor, beta-barrel domain"/>
    <property type="match status" value="1"/>
</dbReference>
<feature type="short sequence motif" description="TonB box" evidence="10">
    <location>
        <begin position="47"/>
        <end position="53"/>
    </location>
</feature>
<evidence type="ECO:0000256" key="11">
    <source>
        <dbReference type="RuleBase" id="RU003357"/>
    </source>
</evidence>
<dbReference type="Gene3D" id="2.170.130.10">
    <property type="entry name" value="TonB-dependent receptor, plug domain"/>
    <property type="match status" value="1"/>
</dbReference>
<keyword evidence="6 10" id="KW-0798">TonB box</keyword>
<evidence type="ECO:0000256" key="12">
    <source>
        <dbReference type="SAM" id="MobiDB-lite"/>
    </source>
</evidence>
<keyword evidence="4 9" id="KW-0812">Transmembrane</keyword>
<dbReference type="RefSeq" id="WP_182338076.1">
    <property type="nucleotide sequence ID" value="NZ_JACGXS010000001.1"/>
</dbReference>
<dbReference type="InterPro" id="IPR012910">
    <property type="entry name" value="Plug_dom"/>
</dbReference>
<dbReference type="Pfam" id="PF00593">
    <property type="entry name" value="TonB_dep_Rec_b-barrel"/>
    <property type="match status" value="1"/>
</dbReference>
<dbReference type="InterPro" id="IPR000531">
    <property type="entry name" value="Beta-barrel_TonB"/>
</dbReference>
<gene>
    <name evidence="16" type="ORF">H4O11_03805</name>
</gene>
<dbReference type="GO" id="GO:0009279">
    <property type="term" value="C:cell outer membrane"/>
    <property type="evidence" value="ECO:0007669"/>
    <property type="project" value="UniProtKB-SubCell"/>
</dbReference>
<keyword evidence="3 9" id="KW-1134">Transmembrane beta strand</keyword>
<dbReference type="Pfam" id="PF07715">
    <property type="entry name" value="Plug"/>
    <property type="match status" value="1"/>
</dbReference>
<dbReference type="PROSITE" id="PS00430">
    <property type="entry name" value="TONB_DEPENDENT_REC_1"/>
    <property type="match status" value="1"/>
</dbReference>
<evidence type="ECO:0000313" key="17">
    <source>
        <dbReference type="Proteomes" id="UP000547058"/>
    </source>
</evidence>
<evidence type="ECO:0000259" key="15">
    <source>
        <dbReference type="Pfam" id="PF07715"/>
    </source>
</evidence>
<dbReference type="AlphaFoldDB" id="A0A7W3FJW0"/>
<feature type="signal peptide" evidence="13">
    <location>
        <begin position="1"/>
        <end position="26"/>
    </location>
</feature>
<evidence type="ECO:0000256" key="6">
    <source>
        <dbReference type="ARBA" id="ARBA00023077"/>
    </source>
</evidence>
<evidence type="ECO:0000256" key="5">
    <source>
        <dbReference type="ARBA" id="ARBA00022729"/>
    </source>
</evidence>
<keyword evidence="2 9" id="KW-0813">Transport</keyword>
<evidence type="ECO:0000256" key="4">
    <source>
        <dbReference type="ARBA" id="ARBA00022692"/>
    </source>
</evidence>
<dbReference type="Proteomes" id="UP000547058">
    <property type="component" value="Unassembled WGS sequence"/>
</dbReference>
<dbReference type="InterPro" id="IPR037066">
    <property type="entry name" value="Plug_dom_sf"/>
</dbReference>
<evidence type="ECO:0000256" key="2">
    <source>
        <dbReference type="ARBA" id="ARBA00022448"/>
    </source>
</evidence>